<dbReference type="NCBIfam" id="TIGR00440">
    <property type="entry name" value="glnS"/>
    <property type="match status" value="1"/>
</dbReference>
<protein>
    <recommendedName>
        <fullName evidence="9">Glutamine--tRNA ligase</fullName>
        <ecNumber evidence="9">6.1.1.18</ecNumber>
    </recommendedName>
    <alternativeName>
        <fullName evidence="9">Glutaminyl-tRNA synthetase</fullName>
        <shortName evidence="9">GlnRS</shortName>
    </alternativeName>
</protein>
<dbReference type="Pfam" id="PF00749">
    <property type="entry name" value="tRNA-synt_1c"/>
    <property type="match status" value="1"/>
</dbReference>
<feature type="binding site" evidence="9">
    <location>
        <position position="237"/>
    </location>
    <ligand>
        <name>ATP</name>
        <dbReference type="ChEBI" id="CHEBI:30616"/>
    </ligand>
</feature>
<comment type="subunit">
    <text evidence="9">Monomer.</text>
</comment>
<feature type="short sequence motif" description="'HIGH' region" evidence="9">
    <location>
        <begin position="37"/>
        <end position="47"/>
    </location>
</feature>
<feature type="domain" description="tRNA synthetases class I (E and Q) anti-codon binding" evidence="13">
    <location>
        <begin position="464"/>
        <end position="536"/>
    </location>
</feature>
<dbReference type="FunFam" id="3.40.50.620:FF:000037">
    <property type="entry name" value="Glutamine--tRNA ligase cytoplasmic"/>
    <property type="match status" value="1"/>
</dbReference>
<evidence type="ECO:0000256" key="9">
    <source>
        <dbReference type="HAMAP-Rule" id="MF_00126"/>
    </source>
</evidence>
<dbReference type="PROSITE" id="PS00178">
    <property type="entry name" value="AA_TRNA_LIGASE_I"/>
    <property type="match status" value="1"/>
</dbReference>
<feature type="short sequence motif" description="'KMSKS' region" evidence="9">
    <location>
        <begin position="274"/>
        <end position="278"/>
    </location>
</feature>
<evidence type="ECO:0000259" key="12">
    <source>
        <dbReference type="Pfam" id="PF03950"/>
    </source>
</evidence>
<comment type="subcellular location">
    <subcellularLocation>
        <location evidence="9">Cytoplasm</location>
    </subcellularLocation>
</comment>
<dbReference type="InterPro" id="IPR049437">
    <property type="entry name" value="tRNA-synt_1c_C2"/>
</dbReference>
<evidence type="ECO:0000256" key="7">
    <source>
        <dbReference type="ARBA" id="ARBA00023146"/>
    </source>
</evidence>
<dbReference type="GO" id="GO:0006424">
    <property type="term" value="P:glutamyl-tRNA aminoacylation"/>
    <property type="evidence" value="ECO:0007669"/>
    <property type="project" value="UniProtKB-UniRule"/>
</dbReference>
<evidence type="ECO:0000259" key="11">
    <source>
        <dbReference type="Pfam" id="PF00749"/>
    </source>
</evidence>
<dbReference type="Gene3D" id="1.10.1160.10">
    <property type="entry name" value="Glutamyl-trna Synthetase, Domain 2"/>
    <property type="match status" value="1"/>
</dbReference>
<evidence type="ECO:0000256" key="4">
    <source>
        <dbReference type="ARBA" id="ARBA00022741"/>
    </source>
</evidence>
<feature type="binding site" evidence="9">
    <location>
        <begin position="44"/>
        <end position="50"/>
    </location>
    <ligand>
        <name>ATP</name>
        <dbReference type="ChEBI" id="CHEBI:30616"/>
    </ligand>
</feature>
<dbReference type="AlphaFoldDB" id="A0A934VEP4"/>
<dbReference type="InterPro" id="IPR020061">
    <property type="entry name" value="Glu_tRNA_lig_a-bdl"/>
</dbReference>
<name>A0A934VEP4_9BACT</name>
<organism evidence="14 15">
    <name type="scientific">Haloferula rosea</name>
    <dbReference type="NCBI Taxonomy" id="490093"/>
    <lineage>
        <taxon>Bacteria</taxon>
        <taxon>Pseudomonadati</taxon>
        <taxon>Verrucomicrobiota</taxon>
        <taxon>Verrucomicrobiia</taxon>
        <taxon>Verrucomicrobiales</taxon>
        <taxon>Verrucomicrobiaceae</taxon>
        <taxon>Haloferula</taxon>
    </lineage>
</organism>
<dbReference type="FunFam" id="3.90.800.10:FF:000001">
    <property type="entry name" value="Glutamine--tRNA ligase"/>
    <property type="match status" value="1"/>
</dbReference>
<dbReference type="PANTHER" id="PTHR43097:SF5">
    <property type="entry name" value="GLUTAMATE--TRNA LIGASE"/>
    <property type="match status" value="1"/>
</dbReference>
<dbReference type="Gene3D" id="2.40.240.10">
    <property type="entry name" value="Ribosomal Protein L25, Chain P"/>
    <property type="match status" value="2"/>
</dbReference>
<evidence type="ECO:0000256" key="6">
    <source>
        <dbReference type="ARBA" id="ARBA00022917"/>
    </source>
</evidence>
<feature type="domain" description="Glutamyl/glutaminyl-tRNA synthetase class Ib catalytic" evidence="11">
    <location>
        <begin position="31"/>
        <end position="326"/>
    </location>
</feature>
<dbReference type="PRINTS" id="PR00987">
    <property type="entry name" value="TRNASYNTHGLU"/>
</dbReference>
<feature type="binding site" evidence="9">
    <location>
        <begin position="38"/>
        <end position="40"/>
    </location>
    <ligand>
        <name>ATP</name>
        <dbReference type="ChEBI" id="CHEBI:30616"/>
    </ligand>
</feature>
<evidence type="ECO:0000256" key="1">
    <source>
        <dbReference type="ARBA" id="ARBA00005594"/>
    </source>
</evidence>
<dbReference type="HAMAP" id="MF_00126">
    <property type="entry name" value="Gln_tRNA_synth"/>
    <property type="match status" value="1"/>
</dbReference>
<accession>A0A934VEP4</accession>
<dbReference type="InterPro" id="IPR020059">
    <property type="entry name" value="Glu/Gln-tRNA-synth_Ib_codon-bd"/>
</dbReference>
<keyword evidence="3 9" id="KW-0436">Ligase</keyword>
<evidence type="ECO:0000256" key="5">
    <source>
        <dbReference type="ARBA" id="ARBA00022840"/>
    </source>
</evidence>
<evidence type="ECO:0000313" key="14">
    <source>
        <dbReference type="EMBL" id="MBK1826231.1"/>
    </source>
</evidence>
<feature type="domain" description="Glutamyl/glutaminyl-tRNA synthetase class Ib anti-codon binding" evidence="12">
    <location>
        <begin position="346"/>
        <end position="445"/>
    </location>
</feature>
<dbReference type="GO" id="GO:0006425">
    <property type="term" value="P:glutaminyl-tRNA aminoacylation"/>
    <property type="evidence" value="ECO:0007669"/>
    <property type="project" value="UniProtKB-UniRule"/>
</dbReference>
<dbReference type="EMBL" id="JAENII010000002">
    <property type="protein sequence ID" value="MBK1826231.1"/>
    <property type="molecule type" value="Genomic_DNA"/>
</dbReference>
<dbReference type="GO" id="GO:0004819">
    <property type="term" value="F:glutamine-tRNA ligase activity"/>
    <property type="evidence" value="ECO:0007669"/>
    <property type="project" value="UniProtKB-UniRule"/>
</dbReference>
<dbReference type="PANTHER" id="PTHR43097">
    <property type="entry name" value="GLUTAMINE-TRNA LIGASE"/>
    <property type="match status" value="1"/>
</dbReference>
<keyword evidence="7 9" id="KW-0030">Aminoacyl-tRNA synthetase</keyword>
<dbReference type="EC" id="6.1.1.18" evidence="9"/>
<dbReference type="InterPro" id="IPR004514">
    <property type="entry name" value="Gln-tRNA-synth"/>
</dbReference>
<keyword evidence="15" id="KW-1185">Reference proteome</keyword>
<proteinExistence type="inferred from homology"/>
<dbReference type="Proteomes" id="UP000658278">
    <property type="component" value="Unassembled WGS sequence"/>
</dbReference>
<evidence type="ECO:0000313" key="15">
    <source>
        <dbReference type="Proteomes" id="UP000658278"/>
    </source>
</evidence>
<sequence length="562" mass="64238">MFDMSETTPTKLDFIREIIADDLASGKHKTIITRFPPEPNGYLHIGHAKAICLSFGIAEENQGVGARCHLRFDDTNPEKEETEYVESIKEDVAWLGFDWGEHLYFASDYFEFFHGCAIALIEKGLAYVDQQTPDEIKAGRGNLQSPGSNSPFRDRSVAENLELFAKMKTGEFKEGEVVLRAKIDMASPNMVMRDPVIYRVLHVSHHNTGDAWCIYPMYDFAHPLEDAKEHVTHSLCTLEFEIHRPFYEWVIEHCPVPATPRQIEFSRLNLTYTVMSKRKLLTLVQQGQVDGWDDPRMPTLSGLRRRGYPAPAIRSFCKGLGITKFKGMTDIALLEHEVRALLNKEAPRRMAVLDPVKLVLVNYEEDRSEALQVVNNPEREEDGVRDVMLSRELWIEQDDFMEDPPRKFFRLGPDRYVRLRGGYIIKCVGFEKDAEGKVIEIRCEYLPGTVGQDAPEGVKCKAAIHWVSAQFGKKAKVRLYDRLFTEENPDGVEGGYESVLNPASLETRDAWVEPVLTEMKPEEVCQFERLGYFVADRRDHRPGEAAVFNRTVALRDSWAKKG</sequence>
<dbReference type="SUPFAM" id="SSF50715">
    <property type="entry name" value="Ribosomal protein L25-like"/>
    <property type="match status" value="1"/>
</dbReference>
<dbReference type="FunFam" id="1.10.1160.10:FF:000001">
    <property type="entry name" value="Glutamine--tRNA ligase"/>
    <property type="match status" value="1"/>
</dbReference>
<evidence type="ECO:0000256" key="10">
    <source>
        <dbReference type="RuleBase" id="RU363037"/>
    </source>
</evidence>
<dbReference type="InterPro" id="IPR014729">
    <property type="entry name" value="Rossmann-like_a/b/a_fold"/>
</dbReference>
<dbReference type="NCBIfam" id="NF011291">
    <property type="entry name" value="PRK14703.1"/>
    <property type="match status" value="1"/>
</dbReference>
<gene>
    <name evidence="9" type="primary">glnS</name>
    <name evidence="14" type="ORF">JIN81_04320</name>
</gene>
<dbReference type="Gene3D" id="3.90.800.10">
    <property type="entry name" value="Glutamyl-tRNA Synthetase, Domain 3"/>
    <property type="match status" value="1"/>
</dbReference>
<dbReference type="InterPro" id="IPR020056">
    <property type="entry name" value="Rbsml_bL25/Gln-tRNA_synth_N"/>
</dbReference>
<dbReference type="GO" id="GO:0005829">
    <property type="term" value="C:cytosol"/>
    <property type="evidence" value="ECO:0007669"/>
    <property type="project" value="TreeGrafter"/>
</dbReference>
<evidence type="ECO:0000259" key="13">
    <source>
        <dbReference type="Pfam" id="PF20974"/>
    </source>
</evidence>
<evidence type="ECO:0000256" key="8">
    <source>
        <dbReference type="ARBA" id="ARBA00048270"/>
    </source>
</evidence>
<feature type="binding site" evidence="9">
    <location>
        <begin position="267"/>
        <end position="268"/>
    </location>
    <ligand>
        <name>ATP</name>
        <dbReference type="ChEBI" id="CHEBI:30616"/>
    </ligand>
</feature>
<dbReference type="Gene3D" id="3.40.50.620">
    <property type="entry name" value="HUPs"/>
    <property type="match status" value="1"/>
</dbReference>
<dbReference type="GO" id="GO:0005524">
    <property type="term" value="F:ATP binding"/>
    <property type="evidence" value="ECO:0007669"/>
    <property type="project" value="UniProtKB-UniRule"/>
</dbReference>
<comment type="catalytic activity">
    <reaction evidence="8 9">
        <text>tRNA(Gln) + L-glutamine + ATP = L-glutaminyl-tRNA(Gln) + AMP + diphosphate</text>
        <dbReference type="Rhea" id="RHEA:20121"/>
        <dbReference type="Rhea" id="RHEA-COMP:9662"/>
        <dbReference type="Rhea" id="RHEA-COMP:9681"/>
        <dbReference type="ChEBI" id="CHEBI:30616"/>
        <dbReference type="ChEBI" id="CHEBI:33019"/>
        <dbReference type="ChEBI" id="CHEBI:58359"/>
        <dbReference type="ChEBI" id="CHEBI:78442"/>
        <dbReference type="ChEBI" id="CHEBI:78521"/>
        <dbReference type="ChEBI" id="CHEBI:456215"/>
        <dbReference type="EC" id="6.1.1.18"/>
    </reaction>
</comment>
<dbReference type="InterPro" id="IPR011035">
    <property type="entry name" value="Ribosomal_bL25/Gln-tRNA_synth"/>
</dbReference>
<dbReference type="InterPro" id="IPR001412">
    <property type="entry name" value="aa-tRNA-synth_I_CS"/>
</dbReference>
<dbReference type="InterPro" id="IPR000924">
    <property type="entry name" value="Glu/Gln-tRNA-synth"/>
</dbReference>
<comment type="similarity">
    <text evidence="1 9 10">Belongs to the class-I aminoacyl-tRNA synthetase family.</text>
</comment>
<dbReference type="SUPFAM" id="SSF52374">
    <property type="entry name" value="Nucleotidylyl transferase"/>
    <property type="match status" value="1"/>
</dbReference>
<feature type="binding site" evidence="9">
    <location>
        <position position="218"/>
    </location>
    <ligand>
        <name>L-glutamine</name>
        <dbReference type="ChEBI" id="CHEBI:58359"/>
    </ligand>
</feature>
<comment type="caution">
    <text evidence="9">Lacks conserved residue(s) required for the propagation of feature annotation.</text>
</comment>
<feature type="binding site" evidence="9">
    <location>
        <position position="73"/>
    </location>
    <ligand>
        <name>L-glutamine</name>
        <dbReference type="ChEBI" id="CHEBI:58359"/>
    </ligand>
</feature>
<dbReference type="Pfam" id="PF20974">
    <property type="entry name" value="tRNA-synt_1c_C2"/>
    <property type="match status" value="1"/>
</dbReference>
<keyword evidence="5 9" id="KW-0067">ATP-binding</keyword>
<keyword evidence="2 9" id="KW-0963">Cytoplasm</keyword>
<keyword evidence="4 9" id="KW-0547">Nucleotide-binding</keyword>
<dbReference type="InterPro" id="IPR020058">
    <property type="entry name" value="Glu/Gln-tRNA-synth_Ib_cat-dom"/>
</dbReference>
<feature type="binding site" evidence="9">
    <location>
        <begin position="275"/>
        <end position="277"/>
    </location>
    <ligand>
        <name>ATP</name>
        <dbReference type="ChEBI" id="CHEBI:30616"/>
    </ligand>
</feature>
<evidence type="ECO:0000256" key="2">
    <source>
        <dbReference type="ARBA" id="ARBA00022490"/>
    </source>
</evidence>
<comment type="caution">
    <text evidence="14">The sequence shown here is derived from an EMBL/GenBank/DDBJ whole genome shotgun (WGS) entry which is preliminary data.</text>
</comment>
<dbReference type="InterPro" id="IPR050132">
    <property type="entry name" value="Gln/Glu-tRNA_Ligase"/>
</dbReference>
<dbReference type="InterPro" id="IPR022861">
    <property type="entry name" value="Gln_tRNA_ligase_bac"/>
</dbReference>
<reference evidence="14" key="1">
    <citation type="submission" date="2021-01" db="EMBL/GenBank/DDBJ databases">
        <title>Modified the classification status of verrucomicrobia.</title>
        <authorList>
            <person name="Feng X."/>
        </authorList>
    </citation>
    <scope>NUCLEOTIDE SEQUENCE</scope>
    <source>
        <strain evidence="14">KCTC 22201</strain>
    </source>
</reference>
<keyword evidence="6 9" id="KW-0648">Protein biosynthesis</keyword>
<dbReference type="Pfam" id="PF03950">
    <property type="entry name" value="tRNA-synt_1c_C"/>
    <property type="match status" value="1"/>
</dbReference>
<evidence type="ECO:0000256" key="3">
    <source>
        <dbReference type="ARBA" id="ARBA00022598"/>
    </source>
</evidence>